<keyword evidence="3" id="KW-1185">Reference proteome</keyword>
<evidence type="ECO:0000313" key="2">
    <source>
        <dbReference type="EMBL" id="GCC38508.1"/>
    </source>
</evidence>
<reference evidence="2 3" key="1">
    <citation type="journal article" date="2018" name="Nat. Ecol. Evol.">
        <title>Shark genomes provide insights into elasmobranch evolution and the origin of vertebrates.</title>
        <authorList>
            <person name="Hara Y"/>
            <person name="Yamaguchi K"/>
            <person name="Onimaru K"/>
            <person name="Kadota M"/>
            <person name="Koyanagi M"/>
            <person name="Keeley SD"/>
            <person name="Tatsumi K"/>
            <person name="Tanaka K"/>
            <person name="Motone F"/>
            <person name="Kageyama Y"/>
            <person name="Nozu R"/>
            <person name="Adachi N"/>
            <person name="Nishimura O"/>
            <person name="Nakagawa R"/>
            <person name="Tanegashima C"/>
            <person name="Kiyatake I"/>
            <person name="Matsumoto R"/>
            <person name="Murakumo K"/>
            <person name="Nishida K"/>
            <person name="Terakita A"/>
            <person name="Kuratani S"/>
            <person name="Sato K"/>
            <person name="Hyodo S Kuraku.S."/>
        </authorList>
    </citation>
    <scope>NUCLEOTIDE SEQUENCE [LARGE SCALE GENOMIC DNA]</scope>
</reference>
<evidence type="ECO:0000313" key="3">
    <source>
        <dbReference type="Proteomes" id="UP000287033"/>
    </source>
</evidence>
<feature type="region of interest" description="Disordered" evidence="1">
    <location>
        <begin position="1"/>
        <end position="20"/>
    </location>
</feature>
<gene>
    <name evidence="2" type="ORF">chiPu_0017022</name>
</gene>
<accession>A0A401T7B1</accession>
<sequence>MQSKLNRKARTGGQPDSRFSTLPLFFSRPTEIEQFMKRKNQINPRVELFTERKCSREKPATPEGIERVSRIFDFELPCNTVSAEHLFYSPTNPPYPLIL</sequence>
<protein>
    <submittedName>
        <fullName evidence="2">Uncharacterized protein</fullName>
    </submittedName>
</protein>
<dbReference type="EMBL" id="BEZZ01001198">
    <property type="protein sequence ID" value="GCC38508.1"/>
    <property type="molecule type" value="Genomic_DNA"/>
</dbReference>
<proteinExistence type="predicted"/>
<dbReference type="Proteomes" id="UP000287033">
    <property type="component" value="Unassembled WGS sequence"/>
</dbReference>
<name>A0A401T7B1_CHIPU</name>
<feature type="compositionally biased region" description="Basic residues" evidence="1">
    <location>
        <begin position="1"/>
        <end position="10"/>
    </location>
</feature>
<evidence type="ECO:0000256" key="1">
    <source>
        <dbReference type="SAM" id="MobiDB-lite"/>
    </source>
</evidence>
<comment type="caution">
    <text evidence="2">The sequence shown here is derived from an EMBL/GenBank/DDBJ whole genome shotgun (WGS) entry which is preliminary data.</text>
</comment>
<dbReference type="AlphaFoldDB" id="A0A401T7B1"/>
<organism evidence="2 3">
    <name type="scientific">Chiloscyllium punctatum</name>
    <name type="common">Brownbanded bambooshark</name>
    <name type="synonym">Hemiscyllium punctatum</name>
    <dbReference type="NCBI Taxonomy" id="137246"/>
    <lineage>
        <taxon>Eukaryota</taxon>
        <taxon>Metazoa</taxon>
        <taxon>Chordata</taxon>
        <taxon>Craniata</taxon>
        <taxon>Vertebrata</taxon>
        <taxon>Chondrichthyes</taxon>
        <taxon>Elasmobranchii</taxon>
        <taxon>Galeomorphii</taxon>
        <taxon>Galeoidea</taxon>
        <taxon>Orectolobiformes</taxon>
        <taxon>Hemiscylliidae</taxon>
        <taxon>Chiloscyllium</taxon>
    </lineage>
</organism>